<organism evidence="1">
    <name type="scientific">Brachypodium distachyon</name>
    <name type="common">Purple false brome</name>
    <name type="synonym">Trachynia distachya</name>
    <dbReference type="NCBI Taxonomy" id="15368"/>
    <lineage>
        <taxon>Eukaryota</taxon>
        <taxon>Viridiplantae</taxon>
        <taxon>Streptophyta</taxon>
        <taxon>Embryophyta</taxon>
        <taxon>Tracheophyta</taxon>
        <taxon>Spermatophyta</taxon>
        <taxon>Magnoliopsida</taxon>
        <taxon>Liliopsida</taxon>
        <taxon>Poales</taxon>
        <taxon>Poaceae</taxon>
        <taxon>BOP clade</taxon>
        <taxon>Pooideae</taxon>
        <taxon>Stipodae</taxon>
        <taxon>Brachypodieae</taxon>
        <taxon>Brachypodium</taxon>
    </lineage>
</organism>
<accession>A0A0Q3I2V2</accession>
<gene>
    <name evidence="1" type="ORF">BRADI_3g47853v3</name>
</gene>
<dbReference type="EMBL" id="CM000882">
    <property type="protein sequence ID" value="KQK00187.1"/>
    <property type="molecule type" value="Genomic_DNA"/>
</dbReference>
<proteinExistence type="predicted"/>
<reference evidence="1 2" key="1">
    <citation type="journal article" date="2010" name="Nature">
        <title>Genome sequencing and analysis of the model grass Brachypodium distachyon.</title>
        <authorList>
            <consortium name="International Brachypodium Initiative"/>
        </authorList>
    </citation>
    <scope>NUCLEOTIDE SEQUENCE [LARGE SCALE GENOMIC DNA]</scope>
    <source>
        <strain evidence="1 2">Bd21</strain>
    </source>
</reference>
<evidence type="ECO:0000313" key="3">
    <source>
        <dbReference type="Proteomes" id="UP000008810"/>
    </source>
</evidence>
<keyword evidence="3" id="KW-1185">Reference proteome</keyword>
<dbReference type="AlphaFoldDB" id="A0A0Q3I2V2"/>
<dbReference type="EnsemblPlants" id="KQK00187">
    <property type="protein sequence ID" value="KQK00187"/>
    <property type="gene ID" value="BRADI_3g47853v3"/>
</dbReference>
<evidence type="ECO:0000313" key="1">
    <source>
        <dbReference type="EMBL" id="KQK00187.1"/>
    </source>
</evidence>
<evidence type="ECO:0000313" key="2">
    <source>
        <dbReference type="EnsemblPlants" id="KQK00187"/>
    </source>
</evidence>
<dbReference type="Gramene" id="KQK00187">
    <property type="protein sequence ID" value="KQK00187"/>
    <property type="gene ID" value="BRADI_3g47853v3"/>
</dbReference>
<dbReference type="Proteomes" id="UP000008810">
    <property type="component" value="Chromosome 3"/>
</dbReference>
<protein>
    <submittedName>
        <fullName evidence="1 2">Uncharacterized protein</fullName>
    </submittedName>
</protein>
<reference evidence="1" key="2">
    <citation type="submission" date="2017-06" db="EMBL/GenBank/DDBJ databases">
        <title>WGS assembly of Brachypodium distachyon.</title>
        <authorList>
            <consortium name="The International Brachypodium Initiative"/>
            <person name="Lucas S."/>
            <person name="Harmon-Smith M."/>
            <person name="Lail K."/>
            <person name="Tice H."/>
            <person name="Grimwood J."/>
            <person name="Bruce D."/>
            <person name="Barry K."/>
            <person name="Shu S."/>
            <person name="Lindquist E."/>
            <person name="Wang M."/>
            <person name="Pitluck S."/>
            <person name="Vogel J.P."/>
            <person name="Garvin D.F."/>
            <person name="Mockler T.C."/>
            <person name="Schmutz J."/>
            <person name="Rokhsar D."/>
            <person name="Bevan M.W."/>
        </authorList>
    </citation>
    <scope>NUCLEOTIDE SEQUENCE</scope>
    <source>
        <strain evidence="1">Bd21</strain>
    </source>
</reference>
<reference evidence="2" key="3">
    <citation type="submission" date="2018-08" db="UniProtKB">
        <authorList>
            <consortium name="EnsemblPlants"/>
        </authorList>
    </citation>
    <scope>IDENTIFICATION</scope>
    <source>
        <strain evidence="2">cv. Bd21</strain>
    </source>
</reference>
<name>A0A0Q3I2V2_BRADI</name>
<dbReference type="InParanoid" id="A0A0Q3I2V2"/>
<sequence length="31" mass="3476">MHLIMSHFHSLKQCLAGRIDDEESGGESSLF</sequence>